<dbReference type="SUPFAM" id="SSF55729">
    <property type="entry name" value="Acyl-CoA N-acyltransferases (Nat)"/>
    <property type="match status" value="1"/>
</dbReference>
<dbReference type="InterPro" id="IPR016181">
    <property type="entry name" value="Acyl_CoA_acyltransferase"/>
</dbReference>
<dbReference type="Pfam" id="PF00583">
    <property type="entry name" value="Acetyltransf_1"/>
    <property type="match status" value="1"/>
</dbReference>
<protein>
    <recommendedName>
        <fullName evidence="1">N-acetyltransferase domain-containing protein</fullName>
    </recommendedName>
</protein>
<keyword evidence="3" id="KW-1185">Reference proteome</keyword>
<comment type="caution">
    <text evidence="2">The sequence shown here is derived from an EMBL/GenBank/DDBJ whole genome shotgun (WGS) entry which is preliminary data.</text>
</comment>
<organism evidence="2 3">
    <name type="scientific">Pseudohalioglobus sediminis</name>
    <dbReference type="NCBI Taxonomy" id="2606449"/>
    <lineage>
        <taxon>Bacteria</taxon>
        <taxon>Pseudomonadati</taxon>
        <taxon>Pseudomonadota</taxon>
        <taxon>Gammaproteobacteria</taxon>
        <taxon>Cellvibrionales</taxon>
        <taxon>Halieaceae</taxon>
        <taxon>Pseudohalioglobus</taxon>
    </lineage>
</organism>
<dbReference type="EMBL" id="VTUX01000011">
    <property type="protein sequence ID" value="KAA1188214.1"/>
    <property type="molecule type" value="Genomic_DNA"/>
</dbReference>
<feature type="domain" description="N-acetyltransferase" evidence="1">
    <location>
        <begin position="74"/>
        <end position="177"/>
    </location>
</feature>
<dbReference type="AlphaFoldDB" id="A0A5B0WMD7"/>
<reference evidence="2 3" key="1">
    <citation type="submission" date="2019-09" db="EMBL/GenBank/DDBJ databases">
        <authorList>
            <person name="Chen X.-Y."/>
        </authorList>
    </citation>
    <scope>NUCLEOTIDE SEQUENCE [LARGE SCALE GENOMIC DNA]</scope>
    <source>
        <strain evidence="2 3">NY5</strain>
    </source>
</reference>
<name>A0A5B0WMD7_9GAMM</name>
<dbReference type="InterPro" id="IPR000182">
    <property type="entry name" value="GNAT_dom"/>
</dbReference>
<evidence type="ECO:0000259" key="1">
    <source>
        <dbReference type="Pfam" id="PF00583"/>
    </source>
</evidence>
<evidence type="ECO:0000313" key="3">
    <source>
        <dbReference type="Proteomes" id="UP000323708"/>
    </source>
</evidence>
<evidence type="ECO:0000313" key="2">
    <source>
        <dbReference type="EMBL" id="KAA1188214.1"/>
    </source>
</evidence>
<gene>
    <name evidence="2" type="ORF">F0M18_19475</name>
</gene>
<proteinExistence type="predicted"/>
<dbReference type="RefSeq" id="WP_149613134.1">
    <property type="nucleotide sequence ID" value="NZ_VTUX01000011.1"/>
</dbReference>
<dbReference type="GO" id="GO:0016747">
    <property type="term" value="F:acyltransferase activity, transferring groups other than amino-acyl groups"/>
    <property type="evidence" value="ECO:0007669"/>
    <property type="project" value="InterPro"/>
</dbReference>
<accession>A0A5B0WMD7</accession>
<sequence length="207" mass="24089">MQAGKIKDALKHGVLFYEVQKKFSKLGINLEVFYLVSEGDFEAPPEWSERFEAYTSCILRRDEMEVIAADHPWDNLAGLRRRCDLGHICIGLKHGNDVVAFTWADLKECNHAPLRFDLSENEAYLYDAFTIPSFRGKSLAPFMRERCYSHLRTLGRDRYYSISAYFNKPSIQFKEKLNASFDKLYFSVGRNSGSTRTFKLREYRPPT</sequence>
<dbReference type="Gene3D" id="3.40.630.30">
    <property type="match status" value="1"/>
</dbReference>
<dbReference type="Proteomes" id="UP000323708">
    <property type="component" value="Unassembled WGS sequence"/>
</dbReference>